<keyword evidence="10" id="KW-0547">Nucleotide-binding</keyword>
<dbReference type="RefSeq" id="WP_094437173.1">
    <property type="nucleotide sequence ID" value="NZ_NKDB02000005.1"/>
</dbReference>
<name>A0A3R7IEB4_9BURK</name>
<organism evidence="12 13">
    <name type="scientific">Alicycliphilus denitrificans</name>
    <dbReference type="NCBI Taxonomy" id="179636"/>
    <lineage>
        <taxon>Bacteria</taxon>
        <taxon>Pseudomonadati</taxon>
        <taxon>Pseudomonadota</taxon>
        <taxon>Betaproteobacteria</taxon>
        <taxon>Burkholderiales</taxon>
        <taxon>Comamonadaceae</taxon>
        <taxon>Alicycliphilus</taxon>
    </lineage>
</organism>
<evidence type="ECO:0000256" key="5">
    <source>
        <dbReference type="ARBA" id="ARBA00022967"/>
    </source>
</evidence>
<feature type="transmembrane region" description="Helical" evidence="10">
    <location>
        <begin position="276"/>
        <end position="295"/>
    </location>
</feature>
<feature type="transmembrane region" description="Helical" evidence="10">
    <location>
        <begin position="307"/>
        <end position="335"/>
    </location>
</feature>
<proteinExistence type="inferred from homology"/>
<dbReference type="PANTHER" id="PTHR48085">
    <property type="entry name" value="CADMIUM/ZINC-TRANSPORTING ATPASE HMA2-RELATED"/>
    <property type="match status" value="1"/>
</dbReference>
<keyword evidence="4 10" id="KW-0479">Metal-binding</keyword>
<sequence>MSHSHTSQPHAHSPGPGAAALPSLDAPAGCSGCACGHGAQAGDGHDHGALPSWPRIAAALALAAGAEGAHWLQQDMVGMVLAVAAVALAGLGVYRSGLKDLARLRLGIHALMAVAVTGAFLIGQWPEAAMVMALYVAAERIEDGAMDRARHAIRGLLQLAPPTADVVQADGTTQRLPVAQVPLGATVRIAPGAHVPLDGTVTHGSSAVNQAPITGESQLADKAAGDPLYAGSVNQHGELLMRVTAEPAGTLLARIVRAVEQAQAGKAPIQRFVDRFAAVYTPIVFALAVLLALLAPPLMGWSWTQAVYQALALLVIACPCALVISTPVTVVSALTAAARRGILIKGGGVLESARGLRALALDKTGTLTTGSPTLVHWQALDGADAGAAASAAWQLASRSEHPVSRAIAAGLPTAGANGVQQLQALPGLGVQAEIGGRRWLLGNLRLMREQGLVDTALEDTLAQHERQGRSVTLLADGQGVRALFAVADPLRAQARQAMEQLRALGVHPVVLSGDNPATAQAIAAEAGIEDARGGLLPQDKLDALAALQRSHGPTAMAGDGINDAPALAQADLGFAMGGAHSTGMAMETAGIVLMNDDLRRIPDTVLLARRAHRVLLQNITLALGIKAAFCALALLGQASMWMAVAADMGVSLLVVANGLRLRRWRHAAEK</sequence>
<comment type="caution">
    <text evidence="12">The sequence shown here is derived from an EMBL/GenBank/DDBJ whole genome shotgun (WGS) entry which is preliminary data.</text>
</comment>
<feature type="transmembrane region" description="Helical" evidence="10">
    <location>
        <begin position="614"/>
        <end position="635"/>
    </location>
</feature>
<dbReference type="GO" id="GO:0005886">
    <property type="term" value="C:plasma membrane"/>
    <property type="evidence" value="ECO:0007669"/>
    <property type="project" value="UniProtKB-SubCell"/>
</dbReference>
<dbReference type="InterPro" id="IPR051014">
    <property type="entry name" value="Cation_Transport_ATPase_IB"/>
</dbReference>
<dbReference type="InterPro" id="IPR001757">
    <property type="entry name" value="P_typ_ATPase"/>
</dbReference>
<comment type="similarity">
    <text evidence="2 10">Belongs to the cation transport ATPase (P-type) (TC 3.A.3) family. Type IB subfamily.</text>
</comment>
<keyword evidence="12" id="KW-0378">Hydrolase</keyword>
<keyword evidence="3 10" id="KW-0812">Transmembrane</keyword>
<evidence type="ECO:0000256" key="2">
    <source>
        <dbReference type="ARBA" id="ARBA00006024"/>
    </source>
</evidence>
<evidence type="ECO:0000256" key="7">
    <source>
        <dbReference type="ARBA" id="ARBA00023136"/>
    </source>
</evidence>
<dbReference type="InterPro" id="IPR044492">
    <property type="entry name" value="P_typ_ATPase_HD_dom"/>
</dbReference>
<dbReference type="NCBIfam" id="TIGR01525">
    <property type="entry name" value="ATPase-IB_hvy"/>
    <property type="match status" value="1"/>
</dbReference>
<evidence type="ECO:0000256" key="3">
    <source>
        <dbReference type="ARBA" id="ARBA00022692"/>
    </source>
</evidence>
<evidence type="ECO:0000256" key="10">
    <source>
        <dbReference type="RuleBase" id="RU362081"/>
    </source>
</evidence>
<keyword evidence="6 10" id="KW-1133">Transmembrane helix</keyword>
<dbReference type="PROSITE" id="PS00154">
    <property type="entry name" value="ATPASE_E1_E2"/>
    <property type="match status" value="1"/>
</dbReference>
<dbReference type="SFLD" id="SFLDS00003">
    <property type="entry name" value="Haloacid_Dehalogenase"/>
    <property type="match status" value="1"/>
</dbReference>
<feature type="domain" description="P-type ATPase A" evidence="11">
    <location>
        <begin position="159"/>
        <end position="260"/>
    </location>
</feature>
<dbReference type="Pfam" id="PF00702">
    <property type="entry name" value="Hydrolase"/>
    <property type="match status" value="1"/>
</dbReference>
<dbReference type="PRINTS" id="PR00119">
    <property type="entry name" value="CATATPASE"/>
</dbReference>
<dbReference type="SFLD" id="SFLDF00027">
    <property type="entry name" value="p-type_atpase"/>
    <property type="match status" value="1"/>
</dbReference>
<dbReference type="InterPro" id="IPR036412">
    <property type="entry name" value="HAD-like_sf"/>
</dbReference>
<gene>
    <name evidence="12" type="primary">cadA</name>
    <name evidence="12" type="ORF">CE154_020035</name>
</gene>
<evidence type="ECO:0000256" key="6">
    <source>
        <dbReference type="ARBA" id="ARBA00022989"/>
    </source>
</evidence>
<evidence type="ECO:0000256" key="8">
    <source>
        <dbReference type="ARBA" id="ARBA00039097"/>
    </source>
</evidence>
<keyword evidence="10" id="KW-1003">Cell membrane</keyword>
<dbReference type="Gene3D" id="3.40.50.1000">
    <property type="entry name" value="HAD superfamily/HAD-like"/>
    <property type="match status" value="1"/>
</dbReference>
<dbReference type="PRINTS" id="PR00941">
    <property type="entry name" value="CDATPASE"/>
</dbReference>
<dbReference type="Pfam" id="PF00122">
    <property type="entry name" value="E1-E2_ATPase"/>
    <property type="match status" value="1"/>
</dbReference>
<dbReference type="EC" id="7.2.2.12" evidence="8"/>
<dbReference type="SUPFAM" id="SSF81665">
    <property type="entry name" value="Calcium ATPase, transmembrane domain M"/>
    <property type="match status" value="1"/>
</dbReference>
<dbReference type="Gene3D" id="2.70.150.10">
    <property type="entry name" value="Calcium-transporting ATPase, cytoplasmic transduction domain A"/>
    <property type="match status" value="1"/>
</dbReference>
<dbReference type="Gene3D" id="3.40.1110.10">
    <property type="entry name" value="Calcium-transporting ATPase, cytoplasmic domain N"/>
    <property type="match status" value="1"/>
</dbReference>
<keyword evidence="7 10" id="KW-0472">Membrane</keyword>
<dbReference type="SUPFAM" id="SSF81653">
    <property type="entry name" value="Calcium ATPase, transduction domain A"/>
    <property type="match status" value="1"/>
</dbReference>
<dbReference type="SUPFAM" id="SSF56784">
    <property type="entry name" value="HAD-like"/>
    <property type="match status" value="1"/>
</dbReference>
<dbReference type="AlphaFoldDB" id="A0A3R7IEB4"/>
<dbReference type="GO" id="GO:0016887">
    <property type="term" value="F:ATP hydrolysis activity"/>
    <property type="evidence" value="ECO:0007669"/>
    <property type="project" value="InterPro"/>
</dbReference>
<reference evidence="12 13" key="1">
    <citation type="submission" date="2018-09" db="EMBL/GenBank/DDBJ databases">
        <title>Genome comparison of Alicycliphilus sp. BQ1, a polyurethanolytic bacterium, with its closest phylogenetic relatives Alicycliphilus denitrificans BC and K601, unable to attack polyurethane.</title>
        <authorList>
            <person name="Loza-Tavera H."/>
            <person name="Lozano L."/>
            <person name="Cevallos M."/>
            <person name="Maya-Lucas O."/>
            <person name="Garcia-Mena J."/>
            <person name="Hernandez J."/>
        </authorList>
    </citation>
    <scope>NUCLEOTIDE SEQUENCE [LARGE SCALE GENOMIC DNA]</scope>
    <source>
        <strain evidence="12 13">BQ1</strain>
    </source>
</reference>
<evidence type="ECO:0000256" key="4">
    <source>
        <dbReference type="ARBA" id="ARBA00022723"/>
    </source>
</evidence>
<dbReference type="GO" id="GO:0015086">
    <property type="term" value="F:cadmium ion transmembrane transporter activity"/>
    <property type="evidence" value="ECO:0007669"/>
    <property type="project" value="TreeGrafter"/>
</dbReference>
<evidence type="ECO:0000256" key="1">
    <source>
        <dbReference type="ARBA" id="ARBA00004370"/>
    </source>
</evidence>
<dbReference type="InterPro" id="IPR023214">
    <property type="entry name" value="HAD_sf"/>
</dbReference>
<comment type="catalytic activity">
    <reaction evidence="9">
        <text>Zn(2+)(in) + ATP + H2O = Zn(2+)(out) + ADP + phosphate + H(+)</text>
        <dbReference type="Rhea" id="RHEA:20621"/>
        <dbReference type="ChEBI" id="CHEBI:15377"/>
        <dbReference type="ChEBI" id="CHEBI:15378"/>
        <dbReference type="ChEBI" id="CHEBI:29105"/>
        <dbReference type="ChEBI" id="CHEBI:30616"/>
        <dbReference type="ChEBI" id="CHEBI:43474"/>
        <dbReference type="ChEBI" id="CHEBI:456216"/>
        <dbReference type="EC" id="7.2.2.12"/>
    </reaction>
</comment>
<protein>
    <recommendedName>
        <fullName evidence="8">P-type Zn(2+) transporter</fullName>
        <ecNumber evidence="8">7.2.2.12</ecNumber>
    </recommendedName>
</protein>
<dbReference type="InterPro" id="IPR008250">
    <property type="entry name" value="ATPase_P-typ_transduc_dom_A_sf"/>
</dbReference>
<dbReference type="InterPro" id="IPR018303">
    <property type="entry name" value="ATPase_P-typ_P_site"/>
</dbReference>
<dbReference type="GO" id="GO:0005524">
    <property type="term" value="F:ATP binding"/>
    <property type="evidence" value="ECO:0007669"/>
    <property type="project" value="UniProtKB-UniRule"/>
</dbReference>
<feature type="transmembrane region" description="Helical" evidence="10">
    <location>
        <begin position="76"/>
        <end position="94"/>
    </location>
</feature>
<dbReference type="EMBL" id="NKDB02000005">
    <property type="protein sequence ID" value="RKJ94603.1"/>
    <property type="molecule type" value="Genomic_DNA"/>
</dbReference>
<evidence type="ECO:0000313" key="13">
    <source>
        <dbReference type="Proteomes" id="UP000216225"/>
    </source>
</evidence>
<accession>A0A3R7IEB4</accession>
<dbReference type="InterPro" id="IPR059000">
    <property type="entry name" value="ATPase_P-type_domA"/>
</dbReference>
<keyword evidence="10" id="KW-0067">ATP-binding</keyword>
<evidence type="ECO:0000313" key="12">
    <source>
        <dbReference type="EMBL" id="RKJ94603.1"/>
    </source>
</evidence>
<dbReference type="NCBIfam" id="TIGR01494">
    <property type="entry name" value="ATPase_P-type"/>
    <property type="match status" value="2"/>
</dbReference>
<dbReference type="Proteomes" id="UP000216225">
    <property type="component" value="Unassembled WGS sequence"/>
</dbReference>
<dbReference type="PANTHER" id="PTHR48085:SF5">
    <property type="entry name" value="CADMIUM_ZINC-TRANSPORTING ATPASE HMA4-RELATED"/>
    <property type="match status" value="1"/>
</dbReference>
<feature type="transmembrane region" description="Helical" evidence="10">
    <location>
        <begin position="641"/>
        <end position="661"/>
    </location>
</feature>
<dbReference type="GO" id="GO:0016463">
    <property type="term" value="F:P-type zinc transporter activity"/>
    <property type="evidence" value="ECO:0007669"/>
    <property type="project" value="UniProtKB-EC"/>
</dbReference>
<keyword evidence="5" id="KW-1278">Translocase</keyword>
<dbReference type="InterPro" id="IPR023299">
    <property type="entry name" value="ATPase_P-typ_cyto_dom_N"/>
</dbReference>
<comment type="subcellular location">
    <subcellularLocation>
        <location evidence="10">Cell membrane</location>
    </subcellularLocation>
    <subcellularLocation>
        <location evidence="1">Membrane</location>
    </subcellularLocation>
</comment>
<dbReference type="InterPro" id="IPR027256">
    <property type="entry name" value="P-typ_ATPase_IB"/>
</dbReference>
<dbReference type="NCBIfam" id="TIGR01512">
    <property type="entry name" value="ATPase-IB2_Cd"/>
    <property type="match status" value="1"/>
</dbReference>
<evidence type="ECO:0000259" key="11">
    <source>
        <dbReference type="Pfam" id="PF00122"/>
    </source>
</evidence>
<evidence type="ECO:0000256" key="9">
    <source>
        <dbReference type="ARBA" id="ARBA00047308"/>
    </source>
</evidence>
<dbReference type="SFLD" id="SFLDG00002">
    <property type="entry name" value="C1.7:_P-type_atpase_like"/>
    <property type="match status" value="1"/>
</dbReference>
<dbReference type="InterPro" id="IPR023298">
    <property type="entry name" value="ATPase_P-typ_TM_dom_sf"/>
</dbReference>
<dbReference type="GO" id="GO:0046872">
    <property type="term" value="F:metal ion binding"/>
    <property type="evidence" value="ECO:0007669"/>
    <property type="project" value="UniProtKB-KW"/>
</dbReference>